<evidence type="ECO:0000256" key="3">
    <source>
        <dbReference type="ARBA" id="ARBA00023125"/>
    </source>
</evidence>
<evidence type="ECO:0000256" key="2">
    <source>
        <dbReference type="ARBA" id="ARBA00023015"/>
    </source>
</evidence>
<accession>A0A157SEC7</accession>
<protein>
    <submittedName>
        <fullName evidence="6">LysR family transcriptional regulator</fullName>
    </submittedName>
</protein>
<sequence length="299" mass="33036">MDIRWFQDFLTLAECRQFTTAAELRNVSQSAFSRRIQSLETWVGTPLIDRSCFPTRLTAAGEQFRASAAEIVRKVVDARGEAGATGHDSVVLRVAMPHCLATSRFPRWCDAWRAVSGADALRLHVGNVHDSVEWLSAGVVDLLVSFRHAVEDIQLDPQLYMRVKVEADAMRLYRPAGMAFDAADLADEAATARYPYVSYAQGAYFRRLIEVYCGPVLRSPALRRTCDTDFVDGTRDLVRGGIGLAWLPESTARAAVEAGEIVAVADARCDIPMEICMYARRQGPVQAAVQRVFELFGGG</sequence>
<dbReference type="InterPro" id="IPR000847">
    <property type="entry name" value="LysR_HTH_N"/>
</dbReference>
<feature type="domain" description="HTH lysR-type" evidence="5">
    <location>
        <begin position="1"/>
        <end position="58"/>
    </location>
</feature>
<keyword evidence="3" id="KW-0238">DNA-binding</keyword>
<name>A0A157SEC7_9BORD</name>
<dbReference type="KEGG" id="btrm:SAMEA390648701525"/>
<proteinExistence type="inferred from homology"/>
<evidence type="ECO:0000256" key="1">
    <source>
        <dbReference type="ARBA" id="ARBA00009437"/>
    </source>
</evidence>
<dbReference type="Gene3D" id="3.40.190.10">
    <property type="entry name" value="Periplasmic binding protein-like II"/>
    <property type="match status" value="2"/>
</dbReference>
<dbReference type="InterPro" id="IPR036390">
    <property type="entry name" value="WH_DNA-bd_sf"/>
</dbReference>
<dbReference type="EMBL" id="LT546645">
    <property type="protein sequence ID" value="SAI68795.1"/>
    <property type="molecule type" value="Genomic_DNA"/>
</dbReference>
<dbReference type="GO" id="GO:0000976">
    <property type="term" value="F:transcription cis-regulatory region binding"/>
    <property type="evidence" value="ECO:0007669"/>
    <property type="project" value="TreeGrafter"/>
</dbReference>
<dbReference type="InterPro" id="IPR005119">
    <property type="entry name" value="LysR_subst-bd"/>
</dbReference>
<dbReference type="Pfam" id="PF00126">
    <property type="entry name" value="HTH_1"/>
    <property type="match status" value="1"/>
</dbReference>
<keyword evidence="2" id="KW-0805">Transcription regulation</keyword>
<dbReference type="PANTHER" id="PTHR30126:SF2">
    <property type="entry name" value="HTH-TYPE TRANSCRIPTIONAL REGULATOR YJIE"/>
    <property type="match status" value="1"/>
</dbReference>
<keyword evidence="4" id="KW-0804">Transcription</keyword>
<dbReference type="GO" id="GO:0003700">
    <property type="term" value="F:DNA-binding transcription factor activity"/>
    <property type="evidence" value="ECO:0007669"/>
    <property type="project" value="InterPro"/>
</dbReference>
<dbReference type="Pfam" id="PF03466">
    <property type="entry name" value="LysR_substrate"/>
    <property type="match status" value="1"/>
</dbReference>
<dbReference type="AlphaFoldDB" id="A0A157SEC7"/>
<dbReference type="SUPFAM" id="SSF46785">
    <property type="entry name" value="Winged helix' DNA-binding domain"/>
    <property type="match status" value="1"/>
</dbReference>
<dbReference type="PRINTS" id="PR00039">
    <property type="entry name" value="HTHLYSR"/>
</dbReference>
<evidence type="ECO:0000256" key="4">
    <source>
        <dbReference type="ARBA" id="ARBA00023163"/>
    </source>
</evidence>
<evidence type="ECO:0000313" key="7">
    <source>
        <dbReference type="Proteomes" id="UP000076825"/>
    </source>
</evidence>
<keyword evidence="7" id="KW-1185">Reference proteome</keyword>
<gene>
    <name evidence="6" type="primary">cyaX</name>
    <name evidence="6" type="ORF">SAMEA3906487_01525</name>
</gene>
<dbReference type="Proteomes" id="UP000076825">
    <property type="component" value="Chromosome 1"/>
</dbReference>
<organism evidence="6 7">
    <name type="scientific">Bordetella trematum</name>
    <dbReference type="NCBI Taxonomy" id="123899"/>
    <lineage>
        <taxon>Bacteria</taxon>
        <taxon>Pseudomonadati</taxon>
        <taxon>Pseudomonadota</taxon>
        <taxon>Betaproteobacteria</taxon>
        <taxon>Burkholderiales</taxon>
        <taxon>Alcaligenaceae</taxon>
        <taxon>Bordetella</taxon>
    </lineage>
</organism>
<evidence type="ECO:0000313" key="6">
    <source>
        <dbReference type="EMBL" id="SAI68795.1"/>
    </source>
</evidence>
<dbReference type="Gene3D" id="1.10.10.10">
    <property type="entry name" value="Winged helix-like DNA-binding domain superfamily/Winged helix DNA-binding domain"/>
    <property type="match status" value="1"/>
</dbReference>
<reference evidence="6 7" key="1">
    <citation type="submission" date="2016-04" db="EMBL/GenBank/DDBJ databases">
        <authorList>
            <consortium name="Pathogen Informatics"/>
        </authorList>
    </citation>
    <scope>NUCLEOTIDE SEQUENCE [LARGE SCALE GENOMIC DNA]</scope>
    <source>
        <strain evidence="6 7">H044680328</strain>
    </source>
</reference>
<dbReference type="PANTHER" id="PTHR30126">
    <property type="entry name" value="HTH-TYPE TRANSCRIPTIONAL REGULATOR"/>
    <property type="match status" value="1"/>
</dbReference>
<dbReference type="CDD" id="cd05466">
    <property type="entry name" value="PBP2_LTTR_substrate"/>
    <property type="match status" value="1"/>
</dbReference>
<dbReference type="SUPFAM" id="SSF53850">
    <property type="entry name" value="Periplasmic binding protein-like II"/>
    <property type="match status" value="1"/>
</dbReference>
<dbReference type="PATRIC" id="fig|123899.6.peg.1504"/>
<comment type="similarity">
    <text evidence="1">Belongs to the LysR transcriptional regulatory family.</text>
</comment>
<dbReference type="eggNOG" id="COG0583">
    <property type="taxonomic scope" value="Bacteria"/>
</dbReference>
<evidence type="ECO:0000259" key="5">
    <source>
        <dbReference type="PROSITE" id="PS50931"/>
    </source>
</evidence>
<dbReference type="STRING" id="123899.SAMEA3906487_01525"/>
<dbReference type="InterPro" id="IPR036388">
    <property type="entry name" value="WH-like_DNA-bd_sf"/>
</dbReference>
<dbReference type="PROSITE" id="PS50931">
    <property type="entry name" value="HTH_LYSR"/>
    <property type="match status" value="1"/>
</dbReference>